<organism evidence="3 4">
    <name type="scientific">Cylicocyclus nassatus</name>
    <name type="common">Nematode worm</name>
    <dbReference type="NCBI Taxonomy" id="53992"/>
    <lineage>
        <taxon>Eukaryota</taxon>
        <taxon>Metazoa</taxon>
        <taxon>Ecdysozoa</taxon>
        <taxon>Nematoda</taxon>
        <taxon>Chromadorea</taxon>
        <taxon>Rhabditida</taxon>
        <taxon>Rhabditina</taxon>
        <taxon>Rhabditomorpha</taxon>
        <taxon>Strongyloidea</taxon>
        <taxon>Strongylidae</taxon>
        <taxon>Cylicocyclus</taxon>
    </lineage>
</organism>
<keyword evidence="2" id="KW-0812">Transmembrane</keyword>
<dbReference type="EMBL" id="CATQJL010000316">
    <property type="protein sequence ID" value="CAJ0607411.1"/>
    <property type="molecule type" value="Genomic_DNA"/>
</dbReference>
<dbReference type="Proteomes" id="UP001176961">
    <property type="component" value="Unassembled WGS sequence"/>
</dbReference>
<reference evidence="3" key="1">
    <citation type="submission" date="2023-07" db="EMBL/GenBank/DDBJ databases">
        <authorList>
            <consortium name="CYATHOMIX"/>
        </authorList>
    </citation>
    <scope>NUCLEOTIDE SEQUENCE</scope>
    <source>
        <strain evidence="3">N/A</strain>
    </source>
</reference>
<dbReference type="AlphaFoldDB" id="A0AA36HAY6"/>
<protein>
    <submittedName>
        <fullName evidence="3">Uncharacterized protein</fullName>
    </submittedName>
</protein>
<evidence type="ECO:0000256" key="2">
    <source>
        <dbReference type="SAM" id="Phobius"/>
    </source>
</evidence>
<sequence length="199" mass="23014">MAPGLLVPSDDSDGCDSERRPPRRRFFQKSERGSRRLLLDVGICHCVLLCVLTVSVIFIGANTYSLTKRYTELSETLLALKLLPHRIETLDVQLHRLRMEFDLWKENSPRHLNQTKDTTEYVYDALERMSGDVEEMKKKVSLASSVTEDVTRRLSTVETRCLNVCRTSMAREREKPRRRQATKNALPTDADDEVVFRRT</sequence>
<name>A0AA36HAY6_CYLNA</name>
<evidence type="ECO:0000256" key="1">
    <source>
        <dbReference type="SAM" id="MobiDB-lite"/>
    </source>
</evidence>
<feature type="region of interest" description="Disordered" evidence="1">
    <location>
        <begin position="170"/>
        <end position="199"/>
    </location>
</feature>
<evidence type="ECO:0000313" key="4">
    <source>
        <dbReference type="Proteomes" id="UP001176961"/>
    </source>
</evidence>
<accession>A0AA36HAY6</accession>
<gene>
    <name evidence="3" type="ORF">CYNAS_LOCUS19394</name>
</gene>
<keyword evidence="2" id="KW-0472">Membrane</keyword>
<keyword evidence="2" id="KW-1133">Transmembrane helix</keyword>
<feature type="region of interest" description="Disordered" evidence="1">
    <location>
        <begin position="1"/>
        <end position="22"/>
    </location>
</feature>
<comment type="caution">
    <text evidence="3">The sequence shown here is derived from an EMBL/GenBank/DDBJ whole genome shotgun (WGS) entry which is preliminary data.</text>
</comment>
<evidence type="ECO:0000313" key="3">
    <source>
        <dbReference type="EMBL" id="CAJ0607411.1"/>
    </source>
</evidence>
<proteinExistence type="predicted"/>
<feature type="transmembrane region" description="Helical" evidence="2">
    <location>
        <begin position="37"/>
        <end position="61"/>
    </location>
</feature>
<keyword evidence="4" id="KW-1185">Reference proteome</keyword>